<evidence type="ECO:0000256" key="1">
    <source>
        <dbReference type="SAM" id="Phobius"/>
    </source>
</evidence>
<gene>
    <name evidence="2" type="ORF">PPYR_00771</name>
</gene>
<evidence type="ECO:0000313" key="2">
    <source>
        <dbReference type="EMBL" id="KAB0803801.1"/>
    </source>
</evidence>
<name>A0A5N4B2G5_PHOPY</name>
<evidence type="ECO:0000313" key="3">
    <source>
        <dbReference type="Proteomes" id="UP000327044"/>
    </source>
</evidence>
<keyword evidence="1" id="KW-0812">Transmembrane</keyword>
<organism evidence="2 3">
    <name type="scientific">Photinus pyralis</name>
    <name type="common">Common eastern firefly</name>
    <name type="synonym">Lampyris pyralis</name>
    <dbReference type="NCBI Taxonomy" id="7054"/>
    <lineage>
        <taxon>Eukaryota</taxon>
        <taxon>Metazoa</taxon>
        <taxon>Ecdysozoa</taxon>
        <taxon>Arthropoda</taxon>
        <taxon>Hexapoda</taxon>
        <taxon>Insecta</taxon>
        <taxon>Pterygota</taxon>
        <taxon>Neoptera</taxon>
        <taxon>Endopterygota</taxon>
        <taxon>Coleoptera</taxon>
        <taxon>Polyphaga</taxon>
        <taxon>Elateriformia</taxon>
        <taxon>Elateroidea</taxon>
        <taxon>Lampyridae</taxon>
        <taxon>Lampyrinae</taxon>
        <taxon>Photinus</taxon>
    </lineage>
</organism>
<keyword evidence="1" id="KW-0472">Membrane</keyword>
<reference evidence="2 3" key="1">
    <citation type="journal article" date="2018" name="Elife">
        <title>Firefly genomes illuminate parallel origins of bioluminescence in beetles.</title>
        <authorList>
            <person name="Fallon T.R."/>
            <person name="Lower S.E."/>
            <person name="Chang C.H."/>
            <person name="Bessho-Uehara M."/>
            <person name="Martin G.J."/>
            <person name="Bewick A.J."/>
            <person name="Behringer M."/>
            <person name="Debat H.J."/>
            <person name="Wong I."/>
            <person name="Day J.C."/>
            <person name="Suvorov A."/>
            <person name="Silva C.J."/>
            <person name="Stanger-Hall K.F."/>
            <person name="Hall D.W."/>
            <person name="Schmitz R.J."/>
            <person name="Nelson D.R."/>
            <person name="Lewis S.M."/>
            <person name="Shigenobu S."/>
            <person name="Bybee S.M."/>
            <person name="Larracuente A.M."/>
            <person name="Oba Y."/>
            <person name="Weng J.K."/>
        </authorList>
    </citation>
    <scope>NUCLEOTIDE SEQUENCE [LARGE SCALE GENOMIC DNA]</scope>
    <source>
        <strain evidence="2">1611_PpyrPB1</strain>
        <tissue evidence="2">Whole body</tissue>
    </source>
</reference>
<dbReference type="AlphaFoldDB" id="A0A5N4B2G5"/>
<protein>
    <submittedName>
        <fullName evidence="2">Uncharacterized protein</fullName>
    </submittedName>
</protein>
<sequence length="175" mass="20386">MLGFVKRSCGMLKRVSCIKAVYIAFVRSILEYCLIVWSPYYVTHSVRLEKVQNKPLRFLAYKLGVNVDSIDYSLIRVMVNIKPLNLRRQAAEQIFLFKLLNGEVHASELLHSLNFLAPIKRTSSKKLFYINMHRTNYAMFTPIDKICSDANGLNINMFSVPFSKFRRELEHKLYG</sequence>
<feature type="transmembrane region" description="Helical" evidence="1">
    <location>
        <begin position="21"/>
        <end position="42"/>
    </location>
</feature>
<comment type="caution">
    <text evidence="2">The sequence shown here is derived from an EMBL/GenBank/DDBJ whole genome shotgun (WGS) entry which is preliminary data.</text>
</comment>
<dbReference type="EMBL" id="VVIM01000001">
    <property type="protein sequence ID" value="KAB0803801.1"/>
    <property type="molecule type" value="Genomic_DNA"/>
</dbReference>
<dbReference type="Proteomes" id="UP000327044">
    <property type="component" value="Unassembled WGS sequence"/>
</dbReference>
<accession>A0A5N4B2G5</accession>
<dbReference type="InParanoid" id="A0A5N4B2G5"/>
<keyword evidence="3" id="KW-1185">Reference proteome</keyword>
<keyword evidence="1" id="KW-1133">Transmembrane helix</keyword>
<proteinExistence type="predicted"/>